<evidence type="ECO:0000313" key="8">
    <source>
        <dbReference type="EMBL" id="BDX07816.1"/>
    </source>
</evidence>
<dbReference type="RefSeq" id="WP_338293917.1">
    <property type="nucleotide sequence ID" value="NZ_AP027272.1"/>
</dbReference>
<evidence type="ECO:0000256" key="5">
    <source>
        <dbReference type="ARBA" id="ARBA00024934"/>
    </source>
</evidence>
<reference evidence="8" key="1">
    <citation type="submission" date="2023-01" db="EMBL/GenBank/DDBJ databases">
        <title>Complete genome sequence of Planctobacterium marinum strain Dej080120_11.</title>
        <authorList>
            <person name="Ueki S."/>
            <person name="Maruyama F."/>
        </authorList>
    </citation>
    <scope>NUCLEOTIDE SEQUENCE</scope>
    <source>
        <strain evidence="8">Dej080120_11</strain>
    </source>
</reference>
<accession>A0AA48KQI5</accession>
<dbReference type="Proteomes" id="UP001333710">
    <property type="component" value="Chromosome"/>
</dbReference>
<evidence type="ECO:0000256" key="2">
    <source>
        <dbReference type="ARBA" id="ARBA00009677"/>
    </source>
</evidence>
<comment type="similarity">
    <text evidence="2 6">Belongs to the flagella basal body rod proteins family.</text>
</comment>
<evidence type="ECO:0000256" key="6">
    <source>
        <dbReference type="PIRNR" id="PIRNR002889"/>
    </source>
</evidence>
<evidence type="ECO:0000313" key="9">
    <source>
        <dbReference type="Proteomes" id="UP001333710"/>
    </source>
</evidence>
<proteinExistence type="inferred from homology"/>
<dbReference type="Pfam" id="PF00460">
    <property type="entry name" value="Flg_bb_rod"/>
    <property type="match status" value="1"/>
</dbReference>
<keyword evidence="4 6" id="KW-0975">Bacterial flagellum</keyword>
<keyword evidence="8" id="KW-0969">Cilium</keyword>
<evidence type="ECO:0000256" key="1">
    <source>
        <dbReference type="ARBA" id="ARBA00004117"/>
    </source>
</evidence>
<feature type="domain" description="Flagellar basal body rod protein N-terminal" evidence="7">
    <location>
        <begin position="14"/>
        <end position="39"/>
    </location>
</feature>
<dbReference type="GO" id="GO:0030694">
    <property type="term" value="C:bacterial-type flagellum basal body, rod"/>
    <property type="evidence" value="ECO:0007669"/>
    <property type="project" value="InterPro"/>
</dbReference>
<dbReference type="GO" id="GO:0071978">
    <property type="term" value="P:bacterial-type flagellum-dependent swarming motility"/>
    <property type="evidence" value="ECO:0007669"/>
    <property type="project" value="TreeGrafter"/>
</dbReference>
<dbReference type="KEGG" id="pmaw:MACH26_33370"/>
<dbReference type="AlphaFoldDB" id="A0AA48KQI5"/>
<comment type="subunit">
    <text evidence="6">The basal body constitutes a major portion of the flagellar organelle and consists of a number of rings mounted on a central rod.</text>
</comment>
<protein>
    <recommendedName>
        <fullName evidence="3 6">Flagellar basal body rod protein FlgB</fullName>
    </recommendedName>
</protein>
<dbReference type="InterPro" id="IPR001444">
    <property type="entry name" value="Flag_bb_rod_N"/>
</dbReference>
<evidence type="ECO:0000256" key="4">
    <source>
        <dbReference type="ARBA" id="ARBA00023143"/>
    </source>
</evidence>
<comment type="subcellular location">
    <subcellularLocation>
        <location evidence="1 6">Bacterial flagellum basal body</location>
    </subcellularLocation>
</comment>
<evidence type="ECO:0000256" key="3">
    <source>
        <dbReference type="ARBA" id="ARBA00014376"/>
    </source>
</evidence>
<evidence type="ECO:0000259" key="7">
    <source>
        <dbReference type="Pfam" id="PF00460"/>
    </source>
</evidence>
<dbReference type="PIRSF" id="PIRSF002889">
    <property type="entry name" value="Rod_FlgB"/>
    <property type="match status" value="1"/>
</dbReference>
<keyword evidence="9" id="KW-1185">Reference proteome</keyword>
<comment type="function">
    <text evidence="5 6">Structural component of flagellum, the bacterial motility apparatus. Part of the rod structure of flagellar basal body.</text>
</comment>
<dbReference type="PANTHER" id="PTHR30435:SF12">
    <property type="entry name" value="FLAGELLAR BASAL BODY ROD PROTEIN FLGB"/>
    <property type="match status" value="1"/>
</dbReference>
<dbReference type="PANTHER" id="PTHR30435">
    <property type="entry name" value="FLAGELLAR PROTEIN"/>
    <property type="match status" value="1"/>
</dbReference>
<sequence length="133" mass="14885">MAISLDKLTALHHRAVSVRQDRMELIAGNLANQNTPGYKARDINFQEAMKSASYEQRMHLNRTSTGHIEGQMQSDRLVTFRVPTQPDTGDGNTVEAQMEKNAFLDNGLRYQASLQFLDGKFKGMKKALTGGQQ</sequence>
<keyword evidence="8" id="KW-0966">Cell projection</keyword>
<dbReference type="NCBIfam" id="TIGR01396">
    <property type="entry name" value="FlgB"/>
    <property type="match status" value="1"/>
</dbReference>
<dbReference type="InterPro" id="IPR006300">
    <property type="entry name" value="FlgB"/>
</dbReference>
<dbReference type="EMBL" id="AP027272">
    <property type="protein sequence ID" value="BDX07816.1"/>
    <property type="molecule type" value="Genomic_DNA"/>
</dbReference>
<keyword evidence="8" id="KW-0282">Flagellum</keyword>
<organism evidence="8 9">
    <name type="scientific">Planctobacterium marinum</name>
    <dbReference type="NCBI Taxonomy" id="1631968"/>
    <lineage>
        <taxon>Bacteria</taxon>
        <taxon>Pseudomonadati</taxon>
        <taxon>Pseudomonadota</taxon>
        <taxon>Gammaproteobacteria</taxon>
        <taxon>Alteromonadales</taxon>
        <taxon>Alteromonadaceae</taxon>
        <taxon>Planctobacterium</taxon>
    </lineage>
</organism>
<gene>
    <name evidence="8" type="primary">flgB</name>
    <name evidence="8" type="ORF">MACH26_33370</name>
</gene>
<name>A0AA48KQI5_9ALTE</name>